<evidence type="ECO:0000256" key="1">
    <source>
        <dbReference type="SAM" id="MobiDB-lite"/>
    </source>
</evidence>
<evidence type="ECO:0000313" key="2">
    <source>
        <dbReference type="EMBL" id="MBL0888433.1"/>
    </source>
</evidence>
<feature type="compositionally biased region" description="Basic and acidic residues" evidence="1">
    <location>
        <begin position="74"/>
        <end position="88"/>
    </location>
</feature>
<reference evidence="2 3" key="1">
    <citation type="journal article" date="2021" name="Arch. Microbiol.">
        <title>Myceligenerans indicum sp. nov., an actinobacterium isolated from mangrove sediment of Sundarbans, India.</title>
        <authorList>
            <person name="Asha K."/>
            <person name="Bhadury P."/>
        </authorList>
    </citation>
    <scope>NUCLEOTIDE SEQUENCE [LARGE SCALE GENOMIC DNA]</scope>
    <source>
        <strain evidence="2 3">I2</strain>
    </source>
</reference>
<organism evidence="2 3">
    <name type="scientific">Myceligenerans indicum</name>
    <dbReference type="NCBI Taxonomy" id="2593663"/>
    <lineage>
        <taxon>Bacteria</taxon>
        <taxon>Bacillati</taxon>
        <taxon>Actinomycetota</taxon>
        <taxon>Actinomycetes</taxon>
        <taxon>Micrococcales</taxon>
        <taxon>Promicromonosporaceae</taxon>
        <taxon>Myceligenerans</taxon>
    </lineage>
</organism>
<feature type="region of interest" description="Disordered" evidence="1">
    <location>
        <begin position="1"/>
        <end position="88"/>
    </location>
</feature>
<accession>A0ABS1LQX4</accession>
<sequence length="88" mass="9558">MGEETAAGEKHEGSSALPRPQETDPGPARPRRRGARRVVRPGNEREAVLGVSSDEREPGWGEAKGEQSAAGGHESNDERLLRDVPPHW</sequence>
<dbReference type="EMBL" id="JABBYC010000056">
    <property type="protein sequence ID" value="MBL0888433.1"/>
    <property type="molecule type" value="Genomic_DNA"/>
</dbReference>
<comment type="caution">
    <text evidence="2">The sequence shown here is derived from an EMBL/GenBank/DDBJ whole genome shotgun (WGS) entry which is preliminary data.</text>
</comment>
<dbReference type="Proteomes" id="UP000675409">
    <property type="component" value="Unassembled WGS sequence"/>
</dbReference>
<evidence type="ECO:0000313" key="3">
    <source>
        <dbReference type="Proteomes" id="UP000675409"/>
    </source>
</evidence>
<gene>
    <name evidence="2" type="ORF">HGK34_19460</name>
</gene>
<keyword evidence="3" id="KW-1185">Reference proteome</keyword>
<dbReference type="RefSeq" id="WP_201850541.1">
    <property type="nucleotide sequence ID" value="NZ_JABBYC010000056.1"/>
</dbReference>
<name>A0ABS1LQX4_9MICO</name>
<protein>
    <submittedName>
        <fullName evidence="2">Uncharacterized protein</fullName>
    </submittedName>
</protein>
<feature type="compositionally biased region" description="Basic residues" evidence="1">
    <location>
        <begin position="29"/>
        <end position="39"/>
    </location>
</feature>
<proteinExistence type="predicted"/>
<feature type="compositionally biased region" description="Basic and acidic residues" evidence="1">
    <location>
        <begin position="42"/>
        <end position="65"/>
    </location>
</feature>